<keyword evidence="1" id="KW-1133">Transmembrane helix</keyword>
<feature type="transmembrane region" description="Helical" evidence="1">
    <location>
        <begin position="302"/>
        <end position="326"/>
    </location>
</feature>
<name>A0A5N7C882_PETAA</name>
<dbReference type="Proteomes" id="UP000326877">
    <property type="component" value="Unassembled WGS sequence"/>
</dbReference>
<keyword evidence="1" id="KW-0472">Membrane</keyword>
<accession>A0A5N7C882</accession>
<keyword evidence="1" id="KW-0812">Transmembrane</keyword>
<organism evidence="2">
    <name type="scientific">Petromyces alliaceus</name>
    <name type="common">Aspergillus alliaceus</name>
    <dbReference type="NCBI Taxonomy" id="209559"/>
    <lineage>
        <taxon>Eukaryota</taxon>
        <taxon>Fungi</taxon>
        <taxon>Dikarya</taxon>
        <taxon>Ascomycota</taxon>
        <taxon>Pezizomycotina</taxon>
        <taxon>Eurotiomycetes</taxon>
        <taxon>Eurotiomycetidae</taxon>
        <taxon>Eurotiales</taxon>
        <taxon>Aspergillaceae</taxon>
        <taxon>Aspergillus</taxon>
        <taxon>Aspergillus subgen. Circumdati</taxon>
    </lineage>
</organism>
<protein>
    <submittedName>
        <fullName evidence="2">Uncharacterized protein</fullName>
    </submittedName>
</protein>
<dbReference type="EMBL" id="ML735256">
    <property type="protein sequence ID" value="KAE8390336.1"/>
    <property type="molecule type" value="Genomic_DNA"/>
</dbReference>
<reference evidence="2" key="1">
    <citation type="submission" date="2019-04" db="EMBL/GenBank/DDBJ databases">
        <title>Friends and foes A comparative genomics studyof 23 Aspergillus species from section Flavi.</title>
        <authorList>
            <consortium name="DOE Joint Genome Institute"/>
            <person name="Kjaerbolling I."/>
            <person name="Vesth T."/>
            <person name="Frisvad J.C."/>
            <person name="Nybo J.L."/>
            <person name="Theobald S."/>
            <person name="Kildgaard S."/>
            <person name="Isbrandt T."/>
            <person name="Kuo A."/>
            <person name="Sato A."/>
            <person name="Lyhne E.K."/>
            <person name="Kogle M.E."/>
            <person name="Wiebenga A."/>
            <person name="Kun R.S."/>
            <person name="Lubbers R.J."/>
            <person name="Makela M.R."/>
            <person name="Barry K."/>
            <person name="Chovatia M."/>
            <person name="Clum A."/>
            <person name="Daum C."/>
            <person name="Haridas S."/>
            <person name="He G."/>
            <person name="LaButti K."/>
            <person name="Lipzen A."/>
            <person name="Mondo S."/>
            <person name="Riley R."/>
            <person name="Salamov A."/>
            <person name="Simmons B.A."/>
            <person name="Magnuson J.K."/>
            <person name="Henrissat B."/>
            <person name="Mortensen U.H."/>
            <person name="Larsen T.O."/>
            <person name="Devries R.P."/>
            <person name="Grigoriev I.V."/>
            <person name="Machida M."/>
            <person name="Baker S.E."/>
            <person name="Andersen M.R."/>
        </authorList>
    </citation>
    <scope>NUCLEOTIDE SEQUENCE [LARGE SCALE GENOMIC DNA]</scope>
    <source>
        <strain evidence="2">IBT 14317</strain>
    </source>
</reference>
<evidence type="ECO:0000256" key="1">
    <source>
        <dbReference type="SAM" id="Phobius"/>
    </source>
</evidence>
<evidence type="ECO:0000313" key="2">
    <source>
        <dbReference type="EMBL" id="KAE8390336.1"/>
    </source>
</evidence>
<proteinExistence type="predicted"/>
<sequence>MKEGKATKVDDIVTQLQSSHLFRVIPVEQTCFQRVLVFIMLGWQTMLWEPTWDAAYPTQMTVAQPMDGYEGQTFMASTQDHRCARLPMHEFLLGFGYLLPTRNIIQQKTESFTTVHVKQFNMSLLAAIGGIEIRWVDILSSHLEFDSRTKILFLFRYPSFCAANLERDLLGKKWQRGVIHGCTAPAGDPTNWATSEDVTSFLCEVLLSYRLLFGLSARGRQFYRSLRPFSDIPPDQHDPLLGELCGRRTLATVSIEHLDDLFSLASDFPILHSRFETLQKHLAGQKARSLSQLWRDKRSTEAWYTFWAVVLIGGIGLFLSFIQTVLQIVQVLYSIP</sequence>
<dbReference type="OrthoDB" id="5428890at2759"/>
<gene>
    <name evidence="2" type="ORF">BDV23DRAFT_183626</name>
</gene>
<dbReference type="AlphaFoldDB" id="A0A5N7C882"/>